<proteinExistence type="predicted"/>
<name>A0A368NYR1_AGRVI</name>
<dbReference type="Proteomes" id="UP000436911">
    <property type="component" value="Unassembled WGS sequence"/>
</dbReference>
<sequence>MSDDSKQGMDAERFRALVEAYGGDRSRWPEDRRGAADIFAATEAGRAMVEEASRLDAFLALSAPPSASSALTGRILQSADKRVTLRRRLHRWLVGAGLLGIGLAGGLTGALAVAIVAPPTQIPMTDTATAFGNIMTEGEIAQEIR</sequence>
<evidence type="ECO:0000256" key="1">
    <source>
        <dbReference type="SAM" id="Phobius"/>
    </source>
</evidence>
<keyword evidence="1" id="KW-1133">Transmembrane helix</keyword>
<protein>
    <submittedName>
        <fullName evidence="2">Uncharacterized protein</fullName>
    </submittedName>
</protein>
<dbReference type="GeneID" id="60680412"/>
<feature type="transmembrane region" description="Helical" evidence="1">
    <location>
        <begin position="92"/>
        <end position="117"/>
    </location>
</feature>
<reference evidence="2 3" key="1">
    <citation type="submission" date="2018-08" db="EMBL/GenBank/DDBJ databases">
        <title>Genome sequencing of Agrobacterium vitis strain ICMP 10754.</title>
        <authorList>
            <person name="Visnovsky S.B."/>
            <person name="Pitman A.R."/>
        </authorList>
    </citation>
    <scope>NUCLEOTIDE SEQUENCE [LARGE SCALE GENOMIC DNA]</scope>
    <source>
        <strain evidence="2 3">ICMP 10754</strain>
    </source>
</reference>
<evidence type="ECO:0000313" key="3">
    <source>
        <dbReference type="Proteomes" id="UP000436911"/>
    </source>
</evidence>
<accession>A0A368NYR1</accession>
<keyword evidence="1" id="KW-0472">Membrane</keyword>
<dbReference type="AlphaFoldDB" id="A0A368NYR1"/>
<gene>
    <name evidence="2" type="ORF">DXT89_23530</name>
</gene>
<dbReference type="RefSeq" id="WP_060719542.1">
    <property type="nucleotide sequence ID" value="NZ_CP055266.1"/>
</dbReference>
<comment type="caution">
    <text evidence="2">The sequence shown here is derived from an EMBL/GenBank/DDBJ whole genome shotgun (WGS) entry which is preliminary data.</text>
</comment>
<dbReference type="EMBL" id="QUSG01000022">
    <property type="protein sequence ID" value="KAA3521087.1"/>
    <property type="molecule type" value="Genomic_DNA"/>
</dbReference>
<evidence type="ECO:0000313" key="2">
    <source>
        <dbReference type="EMBL" id="KAA3521087.1"/>
    </source>
</evidence>
<organism evidence="2 3">
    <name type="scientific">Agrobacterium vitis</name>
    <name type="common">Rhizobium vitis</name>
    <dbReference type="NCBI Taxonomy" id="373"/>
    <lineage>
        <taxon>Bacteria</taxon>
        <taxon>Pseudomonadati</taxon>
        <taxon>Pseudomonadota</taxon>
        <taxon>Alphaproteobacteria</taxon>
        <taxon>Hyphomicrobiales</taxon>
        <taxon>Rhizobiaceae</taxon>
        <taxon>Rhizobium/Agrobacterium group</taxon>
        <taxon>Agrobacterium</taxon>
    </lineage>
</organism>
<keyword evidence="1" id="KW-0812">Transmembrane</keyword>
<dbReference type="OrthoDB" id="7632164at2"/>